<evidence type="ECO:0000313" key="12">
    <source>
        <dbReference type="Proteomes" id="UP000525298"/>
    </source>
</evidence>
<dbReference type="GO" id="GO:0006777">
    <property type="term" value="P:Mo-molybdopterin cofactor biosynthetic process"/>
    <property type="evidence" value="ECO:0007669"/>
    <property type="project" value="InterPro"/>
</dbReference>
<gene>
    <name evidence="11" type="ORF">HNR65_000043</name>
</gene>
<organism evidence="11 12">
    <name type="scientific">Desulfosalsimonas propionicica</name>
    <dbReference type="NCBI Taxonomy" id="332175"/>
    <lineage>
        <taxon>Bacteria</taxon>
        <taxon>Pseudomonadati</taxon>
        <taxon>Thermodesulfobacteriota</taxon>
        <taxon>Desulfobacteria</taxon>
        <taxon>Desulfobacterales</taxon>
        <taxon>Desulfosalsimonadaceae</taxon>
        <taxon>Desulfosalsimonas</taxon>
    </lineage>
</organism>
<dbReference type="EMBL" id="JACDUS010000001">
    <property type="protein sequence ID" value="MBA2879736.1"/>
    <property type="molecule type" value="Genomic_DNA"/>
</dbReference>
<proteinExistence type="inferred from homology"/>
<dbReference type="SUPFAM" id="SSF54690">
    <property type="entry name" value="Molybdopterin synthase subunit MoaE"/>
    <property type="match status" value="1"/>
</dbReference>
<evidence type="ECO:0000256" key="8">
    <source>
        <dbReference type="ARBA" id="ARBA00030781"/>
    </source>
</evidence>
<dbReference type="AlphaFoldDB" id="A0A7W0C5Y0"/>
<sequence length="119" mass="13460">MDQNRLINQIKTSADYDRVGMILTHHGVVRATSRDGRPVSGVRLEVNRDRIDEIIDTEKQQPGIVEILVEITETTELAVGDDIMLIAVAGDFRENVLDCMARMIDAVKKRVTAKTEYYE</sequence>
<comment type="subunit">
    <text evidence="5">Heterotetramer of 2 MoaD subunits and 2 MoaE subunits. Also stable as homodimer. The enzyme changes between these two forms during catalysis.</text>
</comment>
<keyword evidence="11" id="KW-0808">Transferase</keyword>
<dbReference type="UniPathway" id="UPA00344"/>
<dbReference type="Gene3D" id="3.90.1170.40">
    <property type="entry name" value="Molybdopterin biosynthesis MoaE subunit"/>
    <property type="match status" value="1"/>
</dbReference>
<comment type="catalytic activity">
    <reaction evidence="10">
        <text>2 [molybdopterin-synthase sulfur-carrier protein]-C-terminal-Gly-aminoethanethioate + cyclic pyranopterin phosphate + H2O = molybdopterin + 2 [molybdopterin-synthase sulfur-carrier protein]-C-terminal Gly-Gly + 2 H(+)</text>
        <dbReference type="Rhea" id="RHEA:26333"/>
        <dbReference type="Rhea" id="RHEA-COMP:12202"/>
        <dbReference type="Rhea" id="RHEA-COMP:19907"/>
        <dbReference type="ChEBI" id="CHEBI:15377"/>
        <dbReference type="ChEBI" id="CHEBI:15378"/>
        <dbReference type="ChEBI" id="CHEBI:58698"/>
        <dbReference type="ChEBI" id="CHEBI:59648"/>
        <dbReference type="ChEBI" id="CHEBI:90778"/>
        <dbReference type="ChEBI" id="CHEBI:232372"/>
        <dbReference type="EC" id="2.8.1.12"/>
    </reaction>
</comment>
<dbReference type="RefSeq" id="WP_181549439.1">
    <property type="nucleotide sequence ID" value="NZ_JACDUS010000001.1"/>
</dbReference>
<comment type="similarity">
    <text evidence="2">Belongs to the MoaE family.</text>
</comment>
<dbReference type="GO" id="GO:0030366">
    <property type="term" value="F:molybdopterin synthase activity"/>
    <property type="evidence" value="ECO:0007669"/>
    <property type="project" value="UniProtKB-EC"/>
</dbReference>
<evidence type="ECO:0000256" key="6">
    <source>
        <dbReference type="ARBA" id="ARBA00029745"/>
    </source>
</evidence>
<evidence type="ECO:0000256" key="5">
    <source>
        <dbReference type="ARBA" id="ARBA00026066"/>
    </source>
</evidence>
<dbReference type="Pfam" id="PF02391">
    <property type="entry name" value="MoaE"/>
    <property type="match status" value="1"/>
</dbReference>
<evidence type="ECO:0000313" key="11">
    <source>
        <dbReference type="EMBL" id="MBA2879736.1"/>
    </source>
</evidence>
<evidence type="ECO:0000256" key="3">
    <source>
        <dbReference type="ARBA" id="ARBA00011950"/>
    </source>
</evidence>
<dbReference type="InterPro" id="IPR036563">
    <property type="entry name" value="MoaE_sf"/>
</dbReference>
<evidence type="ECO:0000256" key="1">
    <source>
        <dbReference type="ARBA" id="ARBA00005046"/>
    </source>
</evidence>
<keyword evidence="12" id="KW-1185">Reference proteome</keyword>
<evidence type="ECO:0000256" key="4">
    <source>
        <dbReference type="ARBA" id="ARBA00013858"/>
    </source>
</evidence>
<protein>
    <recommendedName>
        <fullName evidence="4">Molybdopterin synthase catalytic subunit</fullName>
        <ecNumber evidence="3">2.8.1.12</ecNumber>
    </recommendedName>
    <alternativeName>
        <fullName evidence="8">MPT synthase subunit 2</fullName>
    </alternativeName>
    <alternativeName>
        <fullName evidence="6">Molybdenum cofactor biosynthesis protein E</fullName>
    </alternativeName>
    <alternativeName>
        <fullName evidence="7">Molybdopterin-converting factor large subunit</fullName>
    </alternativeName>
    <alternativeName>
        <fullName evidence="9">Molybdopterin-converting factor subunit 2</fullName>
    </alternativeName>
</protein>
<dbReference type="InterPro" id="IPR003448">
    <property type="entry name" value="Mopterin_biosynth_MoaE"/>
</dbReference>
<evidence type="ECO:0000256" key="9">
    <source>
        <dbReference type="ARBA" id="ARBA00032474"/>
    </source>
</evidence>
<name>A0A7W0C5Y0_9BACT</name>
<evidence type="ECO:0000256" key="7">
    <source>
        <dbReference type="ARBA" id="ARBA00030407"/>
    </source>
</evidence>
<accession>A0A7W0C5Y0</accession>
<evidence type="ECO:0000256" key="10">
    <source>
        <dbReference type="ARBA" id="ARBA00049878"/>
    </source>
</evidence>
<comment type="pathway">
    <text evidence="1">Cofactor biosynthesis; molybdopterin biosynthesis.</text>
</comment>
<comment type="caution">
    <text evidence="11">The sequence shown here is derived from an EMBL/GenBank/DDBJ whole genome shotgun (WGS) entry which is preliminary data.</text>
</comment>
<dbReference type="EC" id="2.8.1.12" evidence="3"/>
<dbReference type="Proteomes" id="UP000525298">
    <property type="component" value="Unassembled WGS sequence"/>
</dbReference>
<reference evidence="11 12" key="1">
    <citation type="submission" date="2020-07" db="EMBL/GenBank/DDBJ databases">
        <title>Genomic Encyclopedia of Type Strains, Phase IV (KMG-IV): sequencing the most valuable type-strain genomes for metagenomic binning, comparative biology and taxonomic classification.</title>
        <authorList>
            <person name="Goeker M."/>
        </authorList>
    </citation>
    <scope>NUCLEOTIDE SEQUENCE [LARGE SCALE GENOMIC DNA]</scope>
    <source>
        <strain evidence="11 12">DSM 17721</strain>
    </source>
</reference>
<evidence type="ECO:0000256" key="2">
    <source>
        <dbReference type="ARBA" id="ARBA00005426"/>
    </source>
</evidence>